<gene>
    <name evidence="1" type="ORF">A3C96_02175</name>
</gene>
<name>A0A1F7U5X1_9BACT</name>
<organism evidence="1 2">
    <name type="scientific">Candidatus Uhrbacteria bacterium RIFCSPHIGHO2_02_FULL_60_10</name>
    <dbReference type="NCBI Taxonomy" id="1802392"/>
    <lineage>
        <taxon>Bacteria</taxon>
        <taxon>Candidatus Uhriibacteriota</taxon>
    </lineage>
</organism>
<dbReference type="Proteomes" id="UP000177088">
    <property type="component" value="Unassembled WGS sequence"/>
</dbReference>
<comment type="caution">
    <text evidence="1">The sequence shown here is derived from an EMBL/GenBank/DDBJ whole genome shotgun (WGS) entry which is preliminary data.</text>
</comment>
<dbReference type="EMBL" id="MGEA01000052">
    <property type="protein sequence ID" value="OGL73660.1"/>
    <property type="molecule type" value="Genomic_DNA"/>
</dbReference>
<evidence type="ECO:0000313" key="2">
    <source>
        <dbReference type="Proteomes" id="UP000177088"/>
    </source>
</evidence>
<sequence>MPPSTFTLNDKEMDNIRKWLEEHTKNCPCFEPKTAGWFGSPIHYVFTPSSIGTGVRIKCNCGAEADVGDYENL</sequence>
<dbReference type="AlphaFoldDB" id="A0A1F7U5X1"/>
<accession>A0A1F7U5X1</accession>
<evidence type="ECO:0000313" key="1">
    <source>
        <dbReference type="EMBL" id="OGL73660.1"/>
    </source>
</evidence>
<proteinExistence type="predicted"/>
<protein>
    <submittedName>
        <fullName evidence="1">Uncharacterized protein</fullName>
    </submittedName>
</protein>
<reference evidence="1 2" key="1">
    <citation type="journal article" date="2016" name="Nat. Commun.">
        <title>Thousands of microbial genomes shed light on interconnected biogeochemical processes in an aquifer system.</title>
        <authorList>
            <person name="Anantharaman K."/>
            <person name="Brown C.T."/>
            <person name="Hug L.A."/>
            <person name="Sharon I."/>
            <person name="Castelle C.J."/>
            <person name="Probst A.J."/>
            <person name="Thomas B.C."/>
            <person name="Singh A."/>
            <person name="Wilkins M.J."/>
            <person name="Karaoz U."/>
            <person name="Brodie E.L."/>
            <person name="Williams K.H."/>
            <person name="Hubbard S.S."/>
            <person name="Banfield J.F."/>
        </authorList>
    </citation>
    <scope>NUCLEOTIDE SEQUENCE [LARGE SCALE GENOMIC DNA]</scope>
</reference>